<keyword evidence="2" id="KW-0812">Transmembrane</keyword>
<dbReference type="EMBL" id="KB307802">
    <property type="protein sequence ID" value="ELT98562.1"/>
    <property type="molecule type" value="Genomic_DNA"/>
</dbReference>
<dbReference type="InterPro" id="IPR033331">
    <property type="entry name" value="TMEM127"/>
</dbReference>
<dbReference type="AlphaFoldDB" id="R7TY44"/>
<dbReference type="EMBL" id="AMQN01010427">
    <property type="status" value="NOT_ANNOTATED_CDS"/>
    <property type="molecule type" value="Genomic_DNA"/>
</dbReference>
<evidence type="ECO:0000313" key="5">
    <source>
        <dbReference type="EnsemblMetazoa" id="CapteP226347"/>
    </source>
</evidence>
<reference evidence="6" key="1">
    <citation type="submission" date="2012-12" db="EMBL/GenBank/DDBJ databases">
        <authorList>
            <person name="Hellsten U."/>
            <person name="Grimwood J."/>
            <person name="Chapman J.A."/>
            <person name="Shapiro H."/>
            <person name="Aerts A."/>
            <person name="Otillar R.P."/>
            <person name="Terry A.Y."/>
            <person name="Boore J.L."/>
            <person name="Simakov O."/>
            <person name="Marletaz F."/>
            <person name="Cho S.-J."/>
            <person name="Edsinger-Gonzales E."/>
            <person name="Havlak P."/>
            <person name="Kuo D.-H."/>
            <person name="Larsson T."/>
            <person name="Lv J."/>
            <person name="Arendt D."/>
            <person name="Savage R."/>
            <person name="Osoegawa K."/>
            <person name="de Jong P."/>
            <person name="Lindberg D.R."/>
            <person name="Seaver E.C."/>
            <person name="Weisblat D.A."/>
            <person name="Putnam N.H."/>
            <person name="Grigoriev I.V."/>
            <person name="Rokhsar D.S."/>
        </authorList>
    </citation>
    <scope>NUCLEOTIDE SEQUENCE</scope>
    <source>
        <strain evidence="6">I ESC-2004</strain>
    </source>
</reference>
<dbReference type="PANTHER" id="PTHR28358">
    <property type="entry name" value="TRANSMEMBRANE PROTEIN 127"/>
    <property type="match status" value="1"/>
</dbReference>
<feature type="compositionally biased region" description="Polar residues" evidence="1">
    <location>
        <begin position="21"/>
        <end position="37"/>
    </location>
</feature>
<name>R7TY44_CAPTE</name>
<dbReference type="Gene3D" id="1.20.140.150">
    <property type="match status" value="1"/>
</dbReference>
<feature type="region of interest" description="Disordered" evidence="1">
    <location>
        <begin position="1"/>
        <end position="59"/>
    </location>
</feature>
<reference evidence="4 6" key="2">
    <citation type="journal article" date="2013" name="Nature">
        <title>Insights into bilaterian evolution from three spiralian genomes.</title>
        <authorList>
            <person name="Simakov O."/>
            <person name="Marletaz F."/>
            <person name="Cho S.J."/>
            <person name="Edsinger-Gonzales E."/>
            <person name="Havlak P."/>
            <person name="Hellsten U."/>
            <person name="Kuo D.H."/>
            <person name="Larsson T."/>
            <person name="Lv J."/>
            <person name="Arendt D."/>
            <person name="Savage R."/>
            <person name="Osoegawa K."/>
            <person name="de Jong P."/>
            <person name="Grimwood J."/>
            <person name="Chapman J.A."/>
            <person name="Shapiro H."/>
            <person name="Aerts A."/>
            <person name="Otillar R.P."/>
            <person name="Terry A.Y."/>
            <person name="Boore J.L."/>
            <person name="Grigoriev I.V."/>
            <person name="Lindberg D.R."/>
            <person name="Seaver E.C."/>
            <person name="Weisblat D.A."/>
            <person name="Putnam N.H."/>
            <person name="Rokhsar D.S."/>
        </authorList>
    </citation>
    <scope>NUCLEOTIDE SEQUENCE</scope>
    <source>
        <strain evidence="4 6">I ESC-2004</strain>
    </source>
</reference>
<feature type="transmembrane region" description="Helical" evidence="2">
    <location>
        <begin position="177"/>
        <end position="198"/>
    </location>
</feature>
<sequence length="341" mass="37976">MSSADERATDGGSPSPPNYETVESQPQINDDQATSPSAEDCMAPVQLPPLPQYSRGSRHVRRRHRRRHIFRFKRKESNILAAVVNMVVMLLLCTAMAEPQWFYLRGGGCRHTNLAVPSQYESIHYLGVTQFLYMGQFVSQLHQDITHGSTVYYYGPGTTSMMTDCVTEQIVSVMKGLITLCFLGILLSLLSFLADLTGPTYRPFKLLRRNGVFSIIVVIVCVILSGMCFWVTELLQVFQLKTKLHDGSKAIVQFSVSFYLVTAAGAMSVMAAACNLLKRHSSSSCSSSVFSSSASHAYRETFDARDREHLLDDYDGMDLGMGRLAFYPPPPPYTPIPQNDV</sequence>
<dbReference type="GO" id="GO:0032007">
    <property type="term" value="P:negative regulation of TOR signaling"/>
    <property type="evidence" value="ECO:0007669"/>
    <property type="project" value="InterPro"/>
</dbReference>
<feature type="transmembrane region" description="Helical" evidence="2">
    <location>
        <begin position="79"/>
        <end position="97"/>
    </location>
</feature>
<feature type="domain" description="Transmembrane protein 127 transmembrane region" evidence="3">
    <location>
        <begin position="165"/>
        <end position="277"/>
    </location>
</feature>
<feature type="transmembrane region" description="Helical" evidence="2">
    <location>
        <begin position="210"/>
        <end position="232"/>
    </location>
</feature>
<dbReference type="GO" id="GO:0016020">
    <property type="term" value="C:membrane"/>
    <property type="evidence" value="ECO:0007669"/>
    <property type="project" value="TreeGrafter"/>
</dbReference>
<evidence type="ECO:0000313" key="6">
    <source>
        <dbReference type="Proteomes" id="UP000014760"/>
    </source>
</evidence>
<dbReference type="GO" id="GO:0008285">
    <property type="term" value="P:negative regulation of cell population proliferation"/>
    <property type="evidence" value="ECO:0007669"/>
    <property type="project" value="InterPro"/>
</dbReference>
<keyword evidence="2" id="KW-1133">Transmembrane helix</keyword>
<evidence type="ECO:0000259" key="3">
    <source>
        <dbReference type="Pfam" id="PF20517"/>
    </source>
</evidence>
<reference evidence="5" key="3">
    <citation type="submission" date="2015-06" db="UniProtKB">
        <authorList>
            <consortium name="EnsemblMetazoa"/>
        </authorList>
    </citation>
    <scope>IDENTIFICATION</scope>
</reference>
<dbReference type="InterPro" id="IPR046795">
    <property type="entry name" value="TMEM127_TM"/>
</dbReference>
<dbReference type="EnsemblMetazoa" id="CapteT226347">
    <property type="protein sequence ID" value="CapteP226347"/>
    <property type="gene ID" value="CapteG226347"/>
</dbReference>
<gene>
    <name evidence="4" type="ORF">CAPTEDRAFT_226347</name>
</gene>
<keyword evidence="6" id="KW-1185">Reference proteome</keyword>
<dbReference type="HOGENOM" id="CLU_065451_1_0_1"/>
<protein>
    <recommendedName>
        <fullName evidence="3">Transmembrane protein 127 transmembrane region domain-containing protein</fullName>
    </recommendedName>
</protein>
<dbReference type="Pfam" id="PF20517">
    <property type="entry name" value="TMEM127"/>
    <property type="match status" value="1"/>
</dbReference>
<proteinExistence type="predicted"/>
<dbReference type="STRING" id="283909.R7TY44"/>
<organism evidence="4">
    <name type="scientific">Capitella teleta</name>
    <name type="common">Polychaete worm</name>
    <dbReference type="NCBI Taxonomy" id="283909"/>
    <lineage>
        <taxon>Eukaryota</taxon>
        <taxon>Metazoa</taxon>
        <taxon>Spiralia</taxon>
        <taxon>Lophotrochozoa</taxon>
        <taxon>Annelida</taxon>
        <taxon>Polychaeta</taxon>
        <taxon>Sedentaria</taxon>
        <taxon>Scolecida</taxon>
        <taxon>Capitellidae</taxon>
        <taxon>Capitella</taxon>
    </lineage>
</organism>
<evidence type="ECO:0000313" key="4">
    <source>
        <dbReference type="EMBL" id="ELT98562.1"/>
    </source>
</evidence>
<feature type="transmembrane region" description="Helical" evidence="2">
    <location>
        <begin position="252"/>
        <end position="277"/>
    </location>
</feature>
<keyword evidence="2" id="KW-0472">Membrane</keyword>
<accession>R7TY44</accession>
<evidence type="ECO:0000256" key="2">
    <source>
        <dbReference type="SAM" id="Phobius"/>
    </source>
</evidence>
<evidence type="ECO:0000256" key="1">
    <source>
        <dbReference type="SAM" id="MobiDB-lite"/>
    </source>
</evidence>
<dbReference type="Proteomes" id="UP000014760">
    <property type="component" value="Unassembled WGS sequence"/>
</dbReference>
<dbReference type="OMA" id="YCINSQT"/>
<dbReference type="PANTHER" id="PTHR28358:SF1">
    <property type="entry name" value="TRANSMEMBRANE PROTEIN 127"/>
    <property type="match status" value="1"/>
</dbReference>
<dbReference type="OrthoDB" id="10030622at2759"/>